<evidence type="ECO:0000313" key="8">
    <source>
        <dbReference type="Proteomes" id="UP000183471"/>
    </source>
</evidence>
<dbReference type="InterPro" id="IPR036187">
    <property type="entry name" value="DNA_mismatch_repair_MutS_sf"/>
</dbReference>
<feature type="region of interest" description="Disordered" evidence="4">
    <location>
        <begin position="1"/>
        <end position="30"/>
    </location>
</feature>
<evidence type="ECO:0000259" key="6">
    <source>
        <dbReference type="SMART" id="SM00534"/>
    </source>
</evidence>
<feature type="transmembrane region" description="Helical" evidence="5">
    <location>
        <begin position="299"/>
        <end position="320"/>
    </location>
</feature>
<dbReference type="CDD" id="cd03243">
    <property type="entry name" value="ABC_MutS_homologs"/>
    <property type="match status" value="1"/>
</dbReference>
<evidence type="ECO:0000256" key="3">
    <source>
        <dbReference type="ARBA" id="ARBA00023125"/>
    </source>
</evidence>
<organism evidence="7 8">
    <name type="scientific">Nitrosospira multiformis</name>
    <dbReference type="NCBI Taxonomy" id="1231"/>
    <lineage>
        <taxon>Bacteria</taxon>
        <taxon>Pseudomonadati</taxon>
        <taxon>Pseudomonadota</taxon>
        <taxon>Betaproteobacteria</taxon>
        <taxon>Nitrosomonadales</taxon>
        <taxon>Nitrosomonadaceae</taxon>
        <taxon>Nitrosospira</taxon>
    </lineage>
</organism>
<dbReference type="SMART" id="SM00534">
    <property type="entry name" value="MUTSac"/>
    <property type="match status" value="1"/>
</dbReference>
<accession>A0ABY0TNB8</accession>
<dbReference type="Gene3D" id="3.40.50.300">
    <property type="entry name" value="P-loop containing nucleotide triphosphate hydrolases"/>
    <property type="match status" value="1"/>
</dbReference>
<keyword evidence="2" id="KW-0067">ATP-binding</keyword>
<evidence type="ECO:0000256" key="5">
    <source>
        <dbReference type="SAM" id="Phobius"/>
    </source>
</evidence>
<evidence type="ECO:0000256" key="1">
    <source>
        <dbReference type="ARBA" id="ARBA00022741"/>
    </source>
</evidence>
<dbReference type="PANTHER" id="PTHR11361">
    <property type="entry name" value="DNA MISMATCH REPAIR PROTEIN MUTS FAMILY MEMBER"/>
    <property type="match status" value="1"/>
</dbReference>
<keyword evidence="1" id="KW-0547">Nucleotide-binding</keyword>
<dbReference type="Gene3D" id="1.10.1420.10">
    <property type="match status" value="1"/>
</dbReference>
<dbReference type="InterPro" id="IPR027417">
    <property type="entry name" value="P-loop_NTPase"/>
</dbReference>
<keyword evidence="5" id="KW-1133">Transmembrane helix</keyword>
<sequence length="620" mass="68511">MKSEQTRHNKTSNPKNPILNGEGCNKTGGPLPHVDSHREWRHDPCGELFSHFDCACNTLMEDLFKGSQAPTMNDPAISDPCWSQPPVLASGERLAGVRDTRPTDADKGVLDAKTFHATEINQLFDSCNHAVTHAGQSVLYRSLARPATDPALTRKKQEALRELESNSSLREALHHFLKAAASEERSLYQLLYGTFTGGLAIDNSRSGKDEMEFSGYGYHQFADGTGFVVDLVEAMDTLPQPQSPYLRDLFTVIRDFGTSRIYSLMRGPVYPVEGKFKTREEKPRFLPVPRFTPSIIKPLPMLLTLAVLGVALYFFQSMLASFGIAYLGYGILVLAVPVLPVLLLAIAASDRDSVIYPLRKLFKQSPELARALDALGMIDEIVSFHRYSLAFGGKMVLPEIVECERHSLSVTEARNPLLAGTNPDYVPNDILLDDKGRLLVITGPNSGGKTAYCKTVVQIQLLGQIGCYIPAATAQLVLAEHIFYQVPDPGRLDEGMGRFGHELKRTREIFFNSTARSLVVLDELSEGTTFEEKLELSEYVLAGFHKLGASTLLVTHNHELCERLQNKGIGRYLQGEFLPQGPTYRLVPGVSRVSHADRVAAALGFSKEDVEKHLATRPAD</sequence>
<dbReference type="Proteomes" id="UP000183471">
    <property type="component" value="Unassembled WGS sequence"/>
</dbReference>
<dbReference type="SUPFAM" id="SSF52540">
    <property type="entry name" value="P-loop containing nucleoside triphosphate hydrolases"/>
    <property type="match status" value="1"/>
</dbReference>
<keyword evidence="5" id="KW-0472">Membrane</keyword>
<dbReference type="SUPFAM" id="SSF48334">
    <property type="entry name" value="DNA repair protein MutS, domain III"/>
    <property type="match status" value="1"/>
</dbReference>
<dbReference type="InterPro" id="IPR000432">
    <property type="entry name" value="DNA_mismatch_repair_MutS_C"/>
</dbReference>
<dbReference type="Pfam" id="PF00488">
    <property type="entry name" value="MutS_V"/>
    <property type="match status" value="1"/>
</dbReference>
<feature type="transmembrane region" description="Helical" evidence="5">
    <location>
        <begin position="326"/>
        <end position="349"/>
    </location>
</feature>
<feature type="domain" description="DNA mismatch repair proteins mutS family" evidence="6">
    <location>
        <begin position="436"/>
        <end position="615"/>
    </location>
</feature>
<proteinExistence type="predicted"/>
<evidence type="ECO:0000313" key="7">
    <source>
        <dbReference type="EMBL" id="SDR00109.1"/>
    </source>
</evidence>
<name>A0ABY0TNB8_9PROT</name>
<dbReference type="InterPro" id="IPR045076">
    <property type="entry name" value="MutS"/>
</dbReference>
<keyword evidence="8" id="KW-1185">Reference proteome</keyword>
<gene>
    <name evidence="7" type="ORF">SAMN05216402_3197</name>
</gene>
<keyword evidence="5" id="KW-0812">Transmembrane</keyword>
<protein>
    <submittedName>
        <fullName evidence="7">MutS domain V</fullName>
    </submittedName>
</protein>
<keyword evidence="3" id="KW-0238">DNA-binding</keyword>
<evidence type="ECO:0000256" key="2">
    <source>
        <dbReference type="ARBA" id="ARBA00022840"/>
    </source>
</evidence>
<dbReference type="PANTHER" id="PTHR11361:SF34">
    <property type="entry name" value="DNA MISMATCH REPAIR PROTEIN MSH1, MITOCHONDRIAL"/>
    <property type="match status" value="1"/>
</dbReference>
<reference evidence="7 8" key="1">
    <citation type="submission" date="2016-10" db="EMBL/GenBank/DDBJ databases">
        <authorList>
            <person name="Varghese N."/>
            <person name="Submissions S."/>
        </authorList>
    </citation>
    <scope>NUCLEOTIDE SEQUENCE [LARGE SCALE GENOMIC DNA]</scope>
    <source>
        <strain evidence="7 8">Nl1</strain>
    </source>
</reference>
<evidence type="ECO:0000256" key="4">
    <source>
        <dbReference type="SAM" id="MobiDB-lite"/>
    </source>
</evidence>
<comment type="caution">
    <text evidence="7">The sequence shown here is derived from an EMBL/GenBank/DDBJ whole genome shotgun (WGS) entry which is preliminary data.</text>
</comment>
<dbReference type="EMBL" id="FNKY01000001">
    <property type="protein sequence ID" value="SDR00109.1"/>
    <property type="molecule type" value="Genomic_DNA"/>
</dbReference>